<comment type="caution">
    <text evidence="7">The sequence shown here is derived from an EMBL/GenBank/DDBJ whole genome shotgun (WGS) entry which is preliminary data.</text>
</comment>
<keyword evidence="1 4" id="KW-0238">DNA-binding</keyword>
<dbReference type="PROSITE" id="PS50071">
    <property type="entry name" value="HOMEOBOX_2"/>
    <property type="match status" value="1"/>
</dbReference>
<gene>
    <name evidence="7" type="ORF">RF11_09471</name>
</gene>
<evidence type="ECO:0000313" key="8">
    <source>
        <dbReference type="Proteomes" id="UP000031668"/>
    </source>
</evidence>
<evidence type="ECO:0000256" key="2">
    <source>
        <dbReference type="ARBA" id="ARBA00023155"/>
    </source>
</evidence>
<dbReference type="InterPro" id="IPR050224">
    <property type="entry name" value="TALE_homeobox"/>
</dbReference>
<dbReference type="OrthoDB" id="10056939at2759"/>
<evidence type="ECO:0000256" key="1">
    <source>
        <dbReference type="ARBA" id="ARBA00023125"/>
    </source>
</evidence>
<keyword evidence="3 4" id="KW-0539">Nucleus</keyword>
<evidence type="ECO:0000313" key="7">
    <source>
        <dbReference type="EMBL" id="KII60585.1"/>
    </source>
</evidence>
<feature type="compositionally biased region" description="Basic and acidic residues" evidence="5">
    <location>
        <begin position="175"/>
        <end position="185"/>
    </location>
</feature>
<dbReference type="GO" id="GO:0000981">
    <property type="term" value="F:DNA-binding transcription factor activity, RNA polymerase II-specific"/>
    <property type="evidence" value="ECO:0007669"/>
    <property type="project" value="InterPro"/>
</dbReference>
<evidence type="ECO:0000256" key="3">
    <source>
        <dbReference type="ARBA" id="ARBA00023242"/>
    </source>
</evidence>
<feature type="compositionally biased region" description="Basic and acidic residues" evidence="5">
    <location>
        <begin position="153"/>
        <end position="166"/>
    </location>
</feature>
<dbReference type="PROSITE" id="PS00027">
    <property type="entry name" value="HOMEOBOX_1"/>
    <property type="match status" value="1"/>
</dbReference>
<dbReference type="SUPFAM" id="SSF46689">
    <property type="entry name" value="Homeodomain-like"/>
    <property type="match status" value="1"/>
</dbReference>
<evidence type="ECO:0000259" key="6">
    <source>
        <dbReference type="PROSITE" id="PS50071"/>
    </source>
</evidence>
<keyword evidence="2 4" id="KW-0371">Homeobox</keyword>
<dbReference type="InterPro" id="IPR001356">
    <property type="entry name" value="HD"/>
</dbReference>
<dbReference type="AlphaFoldDB" id="A0A0C2M0Q3"/>
<dbReference type="InterPro" id="IPR009057">
    <property type="entry name" value="Homeodomain-like_sf"/>
</dbReference>
<protein>
    <submittedName>
        <fullName evidence="7">Homeobox protein unc-62</fullName>
    </submittedName>
</protein>
<feature type="domain" description="Homeobox" evidence="6">
    <location>
        <begin position="77"/>
        <end position="132"/>
    </location>
</feature>
<feature type="region of interest" description="Disordered" evidence="5">
    <location>
        <begin position="137"/>
        <end position="185"/>
    </location>
</feature>
<sequence length="185" mass="21521">MTASLHSKLVITTTKSFINTKQVVPTSRPFLHHIHVITVREQFIHTKTNGQILNFIHGSIPIEVINSIIYPECRCFRLRRSQTDYLQRWYYCNMDDPYPSKQEKINLARASGLSELQVNNWFSNIRRREKRLTLQLQLGRNGASNQSNNSNEGETREATRSTRSREIINSSSDSRIQEDESKLDL</sequence>
<evidence type="ECO:0000256" key="5">
    <source>
        <dbReference type="SAM" id="MobiDB-lite"/>
    </source>
</evidence>
<evidence type="ECO:0000256" key="4">
    <source>
        <dbReference type="PROSITE-ProRule" id="PRU00108"/>
    </source>
</evidence>
<dbReference type="GO" id="GO:0005634">
    <property type="term" value="C:nucleus"/>
    <property type="evidence" value="ECO:0007669"/>
    <property type="project" value="UniProtKB-SubCell"/>
</dbReference>
<dbReference type="EMBL" id="JWZT01005561">
    <property type="protein sequence ID" value="KII60585.1"/>
    <property type="molecule type" value="Genomic_DNA"/>
</dbReference>
<dbReference type="InterPro" id="IPR017970">
    <property type="entry name" value="Homeobox_CS"/>
</dbReference>
<feature type="compositionally biased region" description="Polar residues" evidence="5">
    <location>
        <begin position="137"/>
        <end position="151"/>
    </location>
</feature>
<name>A0A0C2M0Q3_THEKT</name>
<reference evidence="7 8" key="1">
    <citation type="journal article" date="2014" name="Genome Biol. Evol.">
        <title>The genome of the myxosporean Thelohanellus kitauei shows adaptations to nutrient acquisition within its fish host.</title>
        <authorList>
            <person name="Yang Y."/>
            <person name="Xiong J."/>
            <person name="Zhou Z."/>
            <person name="Huo F."/>
            <person name="Miao W."/>
            <person name="Ran C."/>
            <person name="Liu Y."/>
            <person name="Zhang J."/>
            <person name="Feng J."/>
            <person name="Wang M."/>
            <person name="Wang M."/>
            <person name="Wang L."/>
            <person name="Yao B."/>
        </authorList>
    </citation>
    <scope>NUCLEOTIDE SEQUENCE [LARGE SCALE GENOMIC DNA]</scope>
    <source>
        <strain evidence="7">Wuqing</strain>
    </source>
</reference>
<dbReference type="GO" id="GO:0003677">
    <property type="term" value="F:DNA binding"/>
    <property type="evidence" value="ECO:0007669"/>
    <property type="project" value="UniProtKB-UniRule"/>
</dbReference>
<dbReference type="CDD" id="cd00086">
    <property type="entry name" value="homeodomain"/>
    <property type="match status" value="1"/>
</dbReference>
<dbReference type="Gene3D" id="1.10.10.60">
    <property type="entry name" value="Homeodomain-like"/>
    <property type="match status" value="1"/>
</dbReference>
<feature type="DNA-binding region" description="Homeobox" evidence="4">
    <location>
        <begin position="79"/>
        <end position="133"/>
    </location>
</feature>
<dbReference type="Proteomes" id="UP000031668">
    <property type="component" value="Unassembled WGS sequence"/>
</dbReference>
<comment type="subcellular location">
    <subcellularLocation>
        <location evidence="4">Nucleus</location>
    </subcellularLocation>
</comment>
<proteinExistence type="predicted"/>
<keyword evidence="8" id="KW-1185">Reference proteome</keyword>
<dbReference type="InterPro" id="IPR008422">
    <property type="entry name" value="KN_HD"/>
</dbReference>
<accession>A0A0C2M0Q3</accession>
<dbReference type="PANTHER" id="PTHR11850">
    <property type="entry name" value="HOMEOBOX PROTEIN TRANSCRIPTION FACTORS"/>
    <property type="match status" value="1"/>
</dbReference>
<dbReference type="SMART" id="SM00389">
    <property type="entry name" value="HOX"/>
    <property type="match status" value="1"/>
</dbReference>
<organism evidence="7 8">
    <name type="scientific">Thelohanellus kitauei</name>
    <name type="common">Myxosporean</name>
    <dbReference type="NCBI Taxonomy" id="669202"/>
    <lineage>
        <taxon>Eukaryota</taxon>
        <taxon>Metazoa</taxon>
        <taxon>Cnidaria</taxon>
        <taxon>Myxozoa</taxon>
        <taxon>Myxosporea</taxon>
        <taxon>Bivalvulida</taxon>
        <taxon>Platysporina</taxon>
        <taxon>Myxobolidae</taxon>
        <taxon>Thelohanellus</taxon>
    </lineage>
</organism>
<dbReference type="Pfam" id="PF05920">
    <property type="entry name" value="Homeobox_KN"/>
    <property type="match status" value="1"/>
</dbReference>